<keyword evidence="1" id="KW-0560">Oxidoreductase</keyword>
<organism evidence="3 4">
    <name type="scientific">Acuticoccus mangrovi</name>
    <dbReference type="NCBI Taxonomy" id="2796142"/>
    <lineage>
        <taxon>Bacteria</taxon>
        <taxon>Pseudomonadati</taxon>
        <taxon>Pseudomonadota</taxon>
        <taxon>Alphaproteobacteria</taxon>
        <taxon>Hyphomicrobiales</taxon>
        <taxon>Amorphaceae</taxon>
        <taxon>Acuticoccus</taxon>
    </lineage>
</organism>
<dbReference type="Gene3D" id="3.30.9.10">
    <property type="entry name" value="D-Amino Acid Oxidase, subunit A, domain 2"/>
    <property type="match status" value="1"/>
</dbReference>
<dbReference type="PANTHER" id="PTHR13847:SF289">
    <property type="entry name" value="GLYCINE OXIDASE"/>
    <property type="match status" value="1"/>
</dbReference>
<accession>A0A934IND4</accession>
<proteinExistence type="predicted"/>
<dbReference type="EMBL" id="JAEKJA010000006">
    <property type="protein sequence ID" value="MBJ3775641.1"/>
    <property type="molecule type" value="Genomic_DNA"/>
</dbReference>
<comment type="caution">
    <text evidence="3">The sequence shown here is derived from an EMBL/GenBank/DDBJ whole genome shotgun (WGS) entry which is preliminary data.</text>
</comment>
<dbReference type="SUPFAM" id="SSF51905">
    <property type="entry name" value="FAD/NAD(P)-binding domain"/>
    <property type="match status" value="1"/>
</dbReference>
<dbReference type="PANTHER" id="PTHR13847">
    <property type="entry name" value="SARCOSINE DEHYDROGENASE-RELATED"/>
    <property type="match status" value="1"/>
</dbReference>
<feature type="domain" description="FAD dependent oxidoreductase" evidence="2">
    <location>
        <begin position="18"/>
        <end position="357"/>
    </location>
</feature>
<evidence type="ECO:0000313" key="3">
    <source>
        <dbReference type="EMBL" id="MBJ3775641.1"/>
    </source>
</evidence>
<gene>
    <name evidence="3" type="ORF">JCR33_08095</name>
</gene>
<dbReference type="Gene3D" id="3.50.50.60">
    <property type="entry name" value="FAD/NAD(P)-binding domain"/>
    <property type="match status" value="1"/>
</dbReference>
<dbReference type="AlphaFoldDB" id="A0A934IND4"/>
<dbReference type="GO" id="GO:0016491">
    <property type="term" value="F:oxidoreductase activity"/>
    <property type="evidence" value="ECO:0007669"/>
    <property type="project" value="UniProtKB-KW"/>
</dbReference>
<dbReference type="SUPFAM" id="SSF54373">
    <property type="entry name" value="FAD-linked reductases, C-terminal domain"/>
    <property type="match status" value="1"/>
</dbReference>
<reference evidence="3" key="1">
    <citation type="submission" date="2020-12" db="EMBL/GenBank/DDBJ databases">
        <title>Bacterial taxonomy.</title>
        <authorList>
            <person name="Pan X."/>
        </authorList>
    </citation>
    <scope>NUCLEOTIDE SEQUENCE</scope>
    <source>
        <strain evidence="3">B2012</strain>
    </source>
</reference>
<dbReference type="GO" id="GO:0005737">
    <property type="term" value="C:cytoplasm"/>
    <property type="evidence" value="ECO:0007669"/>
    <property type="project" value="TreeGrafter"/>
</dbReference>
<dbReference type="Pfam" id="PF01266">
    <property type="entry name" value="DAO"/>
    <property type="match status" value="1"/>
</dbReference>
<dbReference type="InterPro" id="IPR006076">
    <property type="entry name" value="FAD-dep_OxRdtase"/>
</dbReference>
<sequence length="382" mass="39572">MPSRQPPTSLPSERFAVDVAVVGGGLVGSAIAWGALEAGATVALLDEGDVAHRASRGNFGQIWVQGKGEGHPPYARLTQRSATLWPEFSARLGVRTGIDVGFSQPGGLTLCLSEEELATRAAIASRLDAEGGSAGMAILDRDAVARMTPLPLGDSVRGASFCPADAHANPLALLRAFHLDIQAQGGAFIPHTSVEAVRAVRGGFAIATSAGEIVAGKVVVAAGLGSAGLAASLGLDMPVRPVRGQVMVTERAAPLGDFLFTGLRQTREGSLMIGGTQEEVGFDDGTANVAMRTMSRRAVASFPDIARLDVVRCWGALRIMTPDGRPIYQQSRRYPGAFAATCHSGVTLAAAHALVVAPSIVAGDLPHELATFSADRFHVQAA</sequence>
<dbReference type="Proteomes" id="UP000609531">
    <property type="component" value="Unassembled WGS sequence"/>
</dbReference>
<dbReference type="RefSeq" id="WP_211110157.1">
    <property type="nucleotide sequence ID" value="NZ_JAEKJA010000006.1"/>
</dbReference>
<keyword evidence="4" id="KW-1185">Reference proteome</keyword>
<evidence type="ECO:0000256" key="1">
    <source>
        <dbReference type="ARBA" id="ARBA00023002"/>
    </source>
</evidence>
<evidence type="ECO:0000313" key="4">
    <source>
        <dbReference type="Proteomes" id="UP000609531"/>
    </source>
</evidence>
<name>A0A934IND4_9HYPH</name>
<evidence type="ECO:0000259" key="2">
    <source>
        <dbReference type="Pfam" id="PF01266"/>
    </source>
</evidence>
<dbReference type="InterPro" id="IPR036188">
    <property type="entry name" value="FAD/NAD-bd_sf"/>
</dbReference>
<protein>
    <submittedName>
        <fullName evidence="3">FAD-binding oxidoreductase</fullName>
    </submittedName>
</protein>